<gene>
    <name evidence="2" type="ORF">AA309_06885</name>
</gene>
<reference evidence="2 3" key="1">
    <citation type="submission" date="2015-05" db="EMBL/GenBank/DDBJ databases">
        <title>Draft genome sequence of Microvirga vignae strain BR3299, a novel nitrogen fixing bacteria isolated from Brazil semi-aired region.</title>
        <authorList>
            <person name="Zilli J.E."/>
            <person name="Passos S.R."/>
            <person name="Leite J."/>
            <person name="Baldani J.I."/>
            <person name="Xavier G.R."/>
            <person name="Rumjaneck N.G."/>
            <person name="Simoes-Araujo J.L."/>
        </authorList>
    </citation>
    <scope>NUCLEOTIDE SEQUENCE [LARGE SCALE GENOMIC DNA]</scope>
    <source>
        <strain evidence="2 3">BR3299</strain>
    </source>
</reference>
<dbReference type="STRING" id="1225564.AA309_06885"/>
<dbReference type="SUPFAM" id="SSF53335">
    <property type="entry name" value="S-adenosyl-L-methionine-dependent methyltransferases"/>
    <property type="match status" value="1"/>
</dbReference>
<feature type="domain" description="Methyltransferase type 11" evidence="1">
    <location>
        <begin position="58"/>
        <end position="154"/>
    </location>
</feature>
<dbReference type="PANTHER" id="PTHR43861:SF1">
    <property type="entry name" value="TRANS-ACONITATE 2-METHYLTRANSFERASE"/>
    <property type="match status" value="1"/>
</dbReference>
<protein>
    <recommendedName>
        <fullName evidence="1">Methyltransferase type 11 domain-containing protein</fullName>
    </recommendedName>
</protein>
<dbReference type="EMBL" id="LCYG01000017">
    <property type="protein sequence ID" value="KLK93748.1"/>
    <property type="molecule type" value="Genomic_DNA"/>
</dbReference>
<comment type="caution">
    <text evidence="2">The sequence shown here is derived from an EMBL/GenBank/DDBJ whole genome shotgun (WGS) entry which is preliminary data.</text>
</comment>
<evidence type="ECO:0000313" key="2">
    <source>
        <dbReference type="EMBL" id="KLK93748.1"/>
    </source>
</evidence>
<dbReference type="Gene3D" id="3.40.50.150">
    <property type="entry name" value="Vaccinia Virus protein VP39"/>
    <property type="match status" value="1"/>
</dbReference>
<evidence type="ECO:0000259" key="1">
    <source>
        <dbReference type="Pfam" id="PF08241"/>
    </source>
</evidence>
<organism evidence="2 3">
    <name type="scientific">Microvirga vignae</name>
    <dbReference type="NCBI Taxonomy" id="1225564"/>
    <lineage>
        <taxon>Bacteria</taxon>
        <taxon>Pseudomonadati</taxon>
        <taxon>Pseudomonadota</taxon>
        <taxon>Alphaproteobacteria</taxon>
        <taxon>Hyphomicrobiales</taxon>
        <taxon>Methylobacteriaceae</taxon>
        <taxon>Microvirga</taxon>
    </lineage>
</organism>
<dbReference type="RefSeq" id="WP_047188271.1">
    <property type="nucleotide sequence ID" value="NZ_LCYG01000017.1"/>
</dbReference>
<dbReference type="InterPro" id="IPR013216">
    <property type="entry name" value="Methyltransf_11"/>
</dbReference>
<dbReference type="AlphaFoldDB" id="A0A0H1REX3"/>
<evidence type="ECO:0000313" key="3">
    <source>
        <dbReference type="Proteomes" id="UP000035489"/>
    </source>
</evidence>
<name>A0A0H1REX3_9HYPH</name>
<sequence>MAAPWQKANLSNWNNRAALHIRDATGFYNVDGFLAGEDKLYPIEASEIGDVKGKRLLHLQCHFGLDTLSLARRGAIVTGLDFSPVAIEGARDLAKKANLPATFVEADVYDARKMVDGHFDMVFSTWGTICWLPDVKRWAKVVADMLAPGGSFYFLDSHPSAQVLDLRDGHLEPTYGWRTPMDKPDVFEEATSYTGDVHKEKTVDYNWIHPLSDIIGGLLEAGLHLEFLHEHEFLPYKLFPVMVPAGKLLFRLPDGSVPIPLSFSLKAVKP</sequence>
<dbReference type="Pfam" id="PF08241">
    <property type="entry name" value="Methyltransf_11"/>
    <property type="match status" value="1"/>
</dbReference>
<dbReference type="InterPro" id="IPR029063">
    <property type="entry name" value="SAM-dependent_MTases_sf"/>
</dbReference>
<dbReference type="PATRIC" id="fig|1225564.3.peg.1886"/>
<dbReference type="PANTHER" id="PTHR43861">
    <property type="entry name" value="TRANS-ACONITATE 2-METHYLTRANSFERASE-RELATED"/>
    <property type="match status" value="1"/>
</dbReference>
<dbReference type="Proteomes" id="UP000035489">
    <property type="component" value="Unassembled WGS sequence"/>
</dbReference>
<dbReference type="GO" id="GO:0008757">
    <property type="term" value="F:S-adenosylmethionine-dependent methyltransferase activity"/>
    <property type="evidence" value="ECO:0007669"/>
    <property type="project" value="InterPro"/>
</dbReference>
<proteinExistence type="predicted"/>
<dbReference type="CDD" id="cd02440">
    <property type="entry name" value="AdoMet_MTases"/>
    <property type="match status" value="1"/>
</dbReference>
<dbReference type="OrthoDB" id="8385759at2"/>
<accession>A0A0H1REX3</accession>
<keyword evidence="3" id="KW-1185">Reference proteome</keyword>